<comment type="caution">
    <text evidence="2">The sequence shown here is derived from an EMBL/GenBank/DDBJ whole genome shotgun (WGS) entry which is preliminary data.</text>
</comment>
<evidence type="ECO:0000256" key="1">
    <source>
        <dbReference type="SAM" id="MobiDB-lite"/>
    </source>
</evidence>
<gene>
    <name evidence="2" type="ORF">SPARVUS_LOCUS3356166</name>
</gene>
<feature type="region of interest" description="Disordered" evidence="1">
    <location>
        <begin position="171"/>
        <end position="199"/>
    </location>
</feature>
<keyword evidence="3" id="KW-1185">Reference proteome</keyword>
<reference evidence="2" key="1">
    <citation type="submission" date="2023-05" db="EMBL/GenBank/DDBJ databases">
        <authorList>
            <person name="Stuckert A."/>
        </authorList>
    </citation>
    <scope>NUCLEOTIDE SEQUENCE</scope>
</reference>
<feature type="compositionally biased region" description="Polar residues" evidence="1">
    <location>
        <begin position="182"/>
        <end position="193"/>
    </location>
</feature>
<organism evidence="2 3">
    <name type="scientific">Staurois parvus</name>
    <dbReference type="NCBI Taxonomy" id="386267"/>
    <lineage>
        <taxon>Eukaryota</taxon>
        <taxon>Metazoa</taxon>
        <taxon>Chordata</taxon>
        <taxon>Craniata</taxon>
        <taxon>Vertebrata</taxon>
        <taxon>Euteleostomi</taxon>
        <taxon>Amphibia</taxon>
        <taxon>Batrachia</taxon>
        <taxon>Anura</taxon>
        <taxon>Neobatrachia</taxon>
        <taxon>Ranoidea</taxon>
        <taxon>Ranidae</taxon>
        <taxon>Staurois</taxon>
    </lineage>
</organism>
<name>A0ABN9BPB4_9NEOB</name>
<dbReference type="EMBL" id="CATNWA010005182">
    <property type="protein sequence ID" value="CAI9549490.1"/>
    <property type="molecule type" value="Genomic_DNA"/>
</dbReference>
<sequence>MFEKQLNDLNHNYENLQQNKAPYYDDVAPQLKVARAQALYQRKELSPCMSLPLDSADMNDMYAVVQKRPPAPSVSSGSKSLPTAFQNQALNSSHHQYDNVRPRTMFSKPTDQLYSTVAIKPNRTSTVPAFSPTTTLPVSSSYALAGAPGSPETTSNDYSQFNVSSAVLKKTPSFHNSKGDNRWSQNSPSSYTMFSRPPR</sequence>
<protein>
    <submittedName>
        <fullName evidence="2">Uncharacterized protein</fullName>
    </submittedName>
</protein>
<evidence type="ECO:0000313" key="3">
    <source>
        <dbReference type="Proteomes" id="UP001162483"/>
    </source>
</evidence>
<accession>A0ABN9BPB4</accession>
<evidence type="ECO:0000313" key="2">
    <source>
        <dbReference type="EMBL" id="CAI9549490.1"/>
    </source>
</evidence>
<proteinExistence type="predicted"/>
<dbReference type="Proteomes" id="UP001162483">
    <property type="component" value="Unassembled WGS sequence"/>
</dbReference>